<dbReference type="EMBL" id="WTVQ01000052">
    <property type="protein sequence ID" value="NMG77154.1"/>
    <property type="molecule type" value="Genomic_DNA"/>
</dbReference>
<reference evidence="2 3" key="1">
    <citation type="submission" date="2019-12" db="EMBL/GenBank/DDBJ databases">
        <title>Comparative genomics gives insights into the taxonomy of the Azoarcus-Aromatoleum group and reveals separate origins of nif in the plant-associated Azoarcus and non-plant-associated Aromatoleum sub-groups.</title>
        <authorList>
            <person name="Lafos M."/>
            <person name="Maluk M."/>
            <person name="Batista M."/>
            <person name="Junghare M."/>
            <person name="Carmona M."/>
            <person name="Faoro H."/>
            <person name="Cruz L.M."/>
            <person name="Battistoni F."/>
            <person name="De Souza E."/>
            <person name="Pedrosa F."/>
            <person name="Chen W.-M."/>
            <person name="Poole P.S."/>
            <person name="Dixon R.A."/>
            <person name="James E.K."/>
        </authorList>
    </citation>
    <scope>NUCLEOTIDE SEQUENCE [LARGE SCALE GENOMIC DNA]</scope>
    <source>
        <strain evidence="2 3">22Lin</strain>
    </source>
</reference>
<feature type="non-terminal residue" evidence="2">
    <location>
        <position position="60"/>
    </location>
</feature>
<keyword evidence="1" id="KW-0472">Membrane</keyword>
<evidence type="ECO:0000313" key="2">
    <source>
        <dbReference type="EMBL" id="NMG77154.1"/>
    </source>
</evidence>
<dbReference type="Proteomes" id="UP000648984">
    <property type="component" value="Unassembled WGS sequence"/>
</dbReference>
<feature type="transmembrane region" description="Helical" evidence="1">
    <location>
        <begin position="16"/>
        <end position="37"/>
    </location>
</feature>
<evidence type="ECO:0000256" key="1">
    <source>
        <dbReference type="SAM" id="Phobius"/>
    </source>
</evidence>
<organism evidence="2 3">
    <name type="scientific">Aromatoleum diolicum</name>
    <dbReference type="NCBI Taxonomy" id="75796"/>
    <lineage>
        <taxon>Bacteria</taxon>
        <taxon>Pseudomonadati</taxon>
        <taxon>Pseudomonadota</taxon>
        <taxon>Betaproteobacteria</taxon>
        <taxon>Rhodocyclales</taxon>
        <taxon>Rhodocyclaceae</taxon>
        <taxon>Aromatoleum</taxon>
    </lineage>
</organism>
<sequence length="60" mass="6496">MKDTHLDVKRELPGKWASLALTVAVHLGLVAFLVFGVRWQSSPPAAMQVDLVAAPTTRPT</sequence>
<name>A0ABX1QFH6_9RHOO</name>
<comment type="caution">
    <text evidence="2">The sequence shown here is derived from an EMBL/GenBank/DDBJ whole genome shotgun (WGS) entry which is preliminary data.</text>
</comment>
<keyword evidence="1" id="KW-1133">Transmembrane helix</keyword>
<protein>
    <submittedName>
        <fullName evidence="2">TonB C-terminal domain-containing protein</fullName>
    </submittedName>
</protein>
<evidence type="ECO:0000313" key="3">
    <source>
        <dbReference type="Proteomes" id="UP000648984"/>
    </source>
</evidence>
<accession>A0ABX1QFH6</accession>
<keyword evidence="1" id="KW-0812">Transmembrane</keyword>
<keyword evidence="3" id="KW-1185">Reference proteome</keyword>
<gene>
    <name evidence="2" type="ORF">GPA25_20580</name>
</gene>
<proteinExistence type="predicted"/>